<evidence type="ECO:0000256" key="3">
    <source>
        <dbReference type="ARBA" id="ARBA00022989"/>
    </source>
</evidence>
<accession>A0ABT4AKI4</accession>
<comment type="caution">
    <text evidence="6">The sequence shown here is derived from an EMBL/GenBank/DDBJ whole genome shotgun (WGS) entry which is preliminary data.</text>
</comment>
<keyword evidence="7" id="KW-1185">Reference proteome</keyword>
<dbReference type="RefSeq" id="WP_267539940.1">
    <property type="nucleotide sequence ID" value="NZ_JAPNKA010000001.1"/>
</dbReference>
<reference evidence="6 7" key="1">
    <citation type="submission" date="2022-11" db="EMBL/GenBank/DDBJ databases">
        <title>Minimal conservation of predation-associated metabolite biosynthetic gene clusters underscores biosynthetic potential of Myxococcota including descriptions for ten novel species: Archangium lansinium sp. nov., Myxococcus landrumus sp. nov., Nannocystis bai.</title>
        <authorList>
            <person name="Ahearne A."/>
            <person name="Stevens C."/>
            <person name="Phillips K."/>
        </authorList>
    </citation>
    <scope>NUCLEOTIDE SEQUENCE [LARGE SCALE GENOMIC DNA]</scope>
    <source>
        <strain evidence="6 7">MIWBW</strain>
    </source>
</reference>
<feature type="transmembrane region" description="Helical" evidence="5">
    <location>
        <begin position="71"/>
        <end position="88"/>
    </location>
</feature>
<feature type="transmembrane region" description="Helical" evidence="5">
    <location>
        <begin position="182"/>
        <end position="202"/>
    </location>
</feature>
<feature type="transmembrane region" description="Helical" evidence="5">
    <location>
        <begin position="100"/>
        <end position="119"/>
    </location>
</feature>
<dbReference type="SUPFAM" id="SSF144091">
    <property type="entry name" value="Rhomboid-like"/>
    <property type="match status" value="1"/>
</dbReference>
<evidence type="ECO:0000256" key="1">
    <source>
        <dbReference type="ARBA" id="ARBA00004141"/>
    </source>
</evidence>
<keyword evidence="2 5" id="KW-0812">Transmembrane</keyword>
<dbReference type="Gene3D" id="1.20.1540.10">
    <property type="entry name" value="Rhomboid-like"/>
    <property type="match status" value="1"/>
</dbReference>
<dbReference type="Pfam" id="PF08551">
    <property type="entry name" value="DUF1751"/>
    <property type="match status" value="1"/>
</dbReference>
<protein>
    <submittedName>
        <fullName evidence="6">DUF1751 domain-containing protein</fullName>
    </submittedName>
</protein>
<proteinExistence type="predicted"/>
<evidence type="ECO:0000256" key="5">
    <source>
        <dbReference type="SAM" id="Phobius"/>
    </source>
</evidence>
<dbReference type="SMART" id="SM01160">
    <property type="entry name" value="DUF1751"/>
    <property type="match status" value="1"/>
</dbReference>
<gene>
    <name evidence="6" type="ORF">OV287_43475</name>
</gene>
<name>A0ABT4AKI4_9BACT</name>
<feature type="transmembrane region" description="Helical" evidence="5">
    <location>
        <begin position="125"/>
        <end position="142"/>
    </location>
</feature>
<evidence type="ECO:0000313" key="6">
    <source>
        <dbReference type="EMBL" id="MCY1081337.1"/>
    </source>
</evidence>
<comment type="subcellular location">
    <subcellularLocation>
        <location evidence="1">Membrane</location>
        <topology evidence="1">Multi-pass membrane protein</topology>
    </subcellularLocation>
</comment>
<dbReference type="EMBL" id="JAPNKA010000001">
    <property type="protein sequence ID" value="MCY1081337.1"/>
    <property type="molecule type" value="Genomic_DNA"/>
</dbReference>
<evidence type="ECO:0000256" key="2">
    <source>
        <dbReference type="ARBA" id="ARBA00022692"/>
    </source>
</evidence>
<evidence type="ECO:0000256" key="4">
    <source>
        <dbReference type="ARBA" id="ARBA00023136"/>
    </source>
</evidence>
<organism evidence="6 7">
    <name type="scientific">Archangium lansingense</name>
    <dbReference type="NCBI Taxonomy" id="2995310"/>
    <lineage>
        <taxon>Bacteria</taxon>
        <taxon>Pseudomonadati</taxon>
        <taxon>Myxococcota</taxon>
        <taxon>Myxococcia</taxon>
        <taxon>Myxococcales</taxon>
        <taxon>Cystobacterineae</taxon>
        <taxon>Archangiaceae</taxon>
        <taxon>Archangium</taxon>
    </lineage>
</organism>
<keyword evidence="3 5" id="KW-1133">Transmembrane helix</keyword>
<keyword evidence="4 5" id="KW-0472">Membrane</keyword>
<evidence type="ECO:0000313" key="7">
    <source>
        <dbReference type="Proteomes" id="UP001207654"/>
    </source>
</evidence>
<dbReference type="InterPro" id="IPR013861">
    <property type="entry name" value="TMEM115/Pdh1/Rbl19"/>
</dbReference>
<dbReference type="InterPro" id="IPR035952">
    <property type="entry name" value="Rhomboid-like_sf"/>
</dbReference>
<feature type="transmembrane region" description="Helical" evidence="5">
    <location>
        <begin position="21"/>
        <end position="48"/>
    </location>
</feature>
<sequence>MRPMRSYGGGGFGFAGMESMAAKLAIGLVVGSVLFALLQGVGSLLLLVPNQVFYGFRLWQPVTYAFIENDPVGIIFSAIIIWSTGGALESFWGSKRLLQVAVGGTVLAGFLTAVLGLFLPLGVYAGGNVMATIIWVALGLSIGRGQTNFWGMPVSGNVLAGIGAGFILLSTLFYGFASRLPALISLVLIFAYVRGGSPRNLWLRFQHWRLQRQLRGRSRHLRVISEDRPDDRFLN</sequence>
<feature type="transmembrane region" description="Helical" evidence="5">
    <location>
        <begin position="154"/>
        <end position="176"/>
    </location>
</feature>
<dbReference type="Proteomes" id="UP001207654">
    <property type="component" value="Unassembled WGS sequence"/>
</dbReference>